<dbReference type="AlphaFoldDB" id="A0A1B2IWR8"/>
<proteinExistence type="predicted"/>
<evidence type="ECO:0000313" key="1">
    <source>
        <dbReference type="EMBL" id="ANZ66495.1"/>
    </source>
</evidence>
<dbReference type="STRING" id="240427.AYR62_13690"/>
<accession>A0A1B2IWR8</accession>
<evidence type="ECO:0000313" key="2">
    <source>
        <dbReference type="Proteomes" id="UP000093267"/>
    </source>
</evidence>
<dbReference type="EMBL" id="CP014924">
    <property type="protein sequence ID" value="ANZ66495.1"/>
    <property type="molecule type" value="Genomic_DNA"/>
</dbReference>
<name>A0A1B2IWR8_9LACO</name>
<sequence>MRAERKLTLAENPGPGFFARVGLRSSPQPCGTRFGYEAKNASSQNLSEDKTRNPGPGFFARVRYMAAPCLAEHVSALLPETTSQGALG</sequence>
<reference evidence="1 2" key="1">
    <citation type="submission" date="2016-03" db="EMBL/GenBank/DDBJ databases">
        <title>Pediococcus and Lactobacillus from brewery environment - whole genome sequencing and assembly.</title>
        <authorList>
            <person name="Behr J."/>
            <person name="Geissler A.J."/>
            <person name="Vogel R.F."/>
        </authorList>
    </citation>
    <scope>NUCLEOTIDE SEQUENCE [LARGE SCALE GENOMIC DNA]</scope>
    <source>
        <strain evidence="1 2">TMW 1.1995</strain>
    </source>
</reference>
<dbReference type="Proteomes" id="UP000093267">
    <property type="component" value="Chromosome"/>
</dbReference>
<organism evidence="1 2">
    <name type="scientific">Secundilactobacillus paracollinoides</name>
    <dbReference type="NCBI Taxonomy" id="240427"/>
    <lineage>
        <taxon>Bacteria</taxon>
        <taxon>Bacillati</taxon>
        <taxon>Bacillota</taxon>
        <taxon>Bacilli</taxon>
        <taxon>Lactobacillales</taxon>
        <taxon>Lactobacillaceae</taxon>
        <taxon>Secundilactobacillus</taxon>
    </lineage>
</organism>
<gene>
    <name evidence="1" type="ORF">AYR63_04670</name>
</gene>
<dbReference type="KEGG" id="lpd:AYR62_13690"/>
<protein>
    <submittedName>
        <fullName evidence="1">Uncharacterized protein</fullName>
    </submittedName>
</protein>
<keyword evidence="2" id="KW-1185">Reference proteome</keyword>